<gene>
    <name evidence="1" type="ORF">MNBD_NITROSPINAE04-328</name>
</gene>
<accession>A0A3B1C3H0</accession>
<name>A0A3B1C3H0_9ZZZZ</name>
<dbReference type="GO" id="GO:0005886">
    <property type="term" value="C:plasma membrane"/>
    <property type="evidence" value="ECO:0007669"/>
    <property type="project" value="InterPro"/>
</dbReference>
<organism evidence="1">
    <name type="scientific">hydrothermal vent metagenome</name>
    <dbReference type="NCBI Taxonomy" id="652676"/>
    <lineage>
        <taxon>unclassified sequences</taxon>
        <taxon>metagenomes</taxon>
        <taxon>ecological metagenomes</taxon>
    </lineage>
</organism>
<dbReference type="AlphaFoldDB" id="A0A3B1C3H0"/>
<dbReference type="EMBL" id="UOGA01000146">
    <property type="protein sequence ID" value="VAX19123.1"/>
    <property type="molecule type" value="Genomic_DNA"/>
</dbReference>
<protein>
    <recommendedName>
        <fullName evidence="2">LPS export ABC transporter periplasmic protein LptC</fullName>
    </recommendedName>
</protein>
<dbReference type="Gene3D" id="2.60.450.10">
    <property type="entry name" value="Lipopolysaccharide (LPS) transport protein A like domain"/>
    <property type="match status" value="1"/>
</dbReference>
<proteinExistence type="predicted"/>
<dbReference type="NCBIfam" id="TIGR04409">
    <property type="entry name" value="LptC_YrbK"/>
    <property type="match status" value="1"/>
</dbReference>
<evidence type="ECO:0008006" key="2">
    <source>
        <dbReference type="Google" id="ProtNLM"/>
    </source>
</evidence>
<dbReference type="InterPro" id="IPR026265">
    <property type="entry name" value="LptC"/>
</dbReference>
<dbReference type="GO" id="GO:0015221">
    <property type="term" value="F:lipopolysaccharide transmembrane transporter activity"/>
    <property type="evidence" value="ECO:0007669"/>
    <property type="project" value="InterPro"/>
</dbReference>
<dbReference type="Pfam" id="PF06835">
    <property type="entry name" value="LptC"/>
    <property type="match status" value="1"/>
</dbReference>
<dbReference type="InterPro" id="IPR010664">
    <property type="entry name" value="LipoPS_assembly_LptC-rel"/>
</dbReference>
<reference evidence="1" key="1">
    <citation type="submission" date="2018-06" db="EMBL/GenBank/DDBJ databases">
        <authorList>
            <person name="Zhirakovskaya E."/>
        </authorList>
    </citation>
    <scope>NUCLEOTIDE SEQUENCE</scope>
</reference>
<evidence type="ECO:0000313" key="1">
    <source>
        <dbReference type="EMBL" id="VAX19123.1"/>
    </source>
</evidence>
<sequence length="185" mass="20347">MKGKTSIFRKVLVFAIAAFLVFIAWSFFSTGTRQNTMGVAQSLLTKDEMVIYGLHLIEKKDNNKTLEIKSEEAVISSNDSRTDLKRFTLVSEGGDSGSITLVAGNGTLYNETNDITAGGGVIVRDENGQTLITDTLNWVGDEIKTGDDVRLFGDKFIIKGRGMLVKVNEERFTLLKNVVAIFTVN</sequence>